<accession>A0A9P1DGS1</accession>
<dbReference type="Pfam" id="PF12799">
    <property type="entry name" value="LRR_4"/>
    <property type="match status" value="1"/>
</dbReference>
<keyword evidence="1" id="KW-0433">Leucine-rich repeat</keyword>
<dbReference type="EMBL" id="CAMXCT020004557">
    <property type="protein sequence ID" value="CAL1162937.1"/>
    <property type="molecule type" value="Genomic_DNA"/>
</dbReference>
<evidence type="ECO:0000313" key="4">
    <source>
        <dbReference type="EMBL" id="CAL1162937.1"/>
    </source>
</evidence>
<dbReference type="AlphaFoldDB" id="A0A9P1DGS1"/>
<organism evidence="3">
    <name type="scientific">Cladocopium goreaui</name>
    <dbReference type="NCBI Taxonomy" id="2562237"/>
    <lineage>
        <taxon>Eukaryota</taxon>
        <taxon>Sar</taxon>
        <taxon>Alveolata</taxon>
        <taxon>Dinophyceae</taxon>
        <taxon>Suessiales</taxon>
        <taxon>Symbiodiniaceae</taxon>
        <taxon>Cladocopium</taxon>
    </lineage>
</organism>
<dbReference type="EMBL" id="CAMXCT010004557">
    <property type="protein sequence ID" value="CAI4009562.1"/>
    <property type="molecule type" value="Genomic_DNA"/>
</dbReference>
<dbReference type="Gene3D" id="3.80.10.10">
    <property type="entry name" value="Ribonuclease Inhibitor"/>
    <property type="match status" value="1"/>
</dbReference>
<evidence type="ECO:0000313" key="5">
    <source>
        <dbReference type="Proteomes" id="UP001152797"/>
    </source>
</evidence>
<dbReference type="OrthoDB" id="266138at2759"/>
<dbReference type="SUPFAM" id="SSF52058">
    <property type="entry name" value="L domain-like"/>
    <property type="match status" value="1"/>
</dbReference>
<evidence type="ECO:0000313" key="3">
    <source>
        <dbReference type="EMBL" id="CAI4009562.1"/>
    </source>
</evidence>
<dbReference type="PROSITE" id="PS51450">
    <property type="entry name" value="LRR"/>
    <property type="match status" value="1"/>
</dbReference>
<dbReference type="InterPro" id="IPR025875">
    <property type="entry name" value="Leu-rich_rpt_4"/>
</dbReference>
<evidence type="ECO:0000256" key="2">
    <source>
        <dbReference type="ARBA" id="ARBA00022737"/>
    </source>
</evidence>
<gene>
    <name evidence="3" type="ORF">C1SCF055_LOCUS34914</name>
</gene>
<proteinExistence type="predicted"/>
<keyword evidence="5" id="KW-1185">Reference proteome</keyword>
<dbReference type="EMBL" id="CAMXCT030004557">
    <property type="protein sequence ID" value="CAL4796874.1"/>
    <property type="molecule type" value="Genomic_DNA"/>
</dbReference>
<keyword evidence="2" id="KW-0677">Repeat</keyword>
<comment type="caution">
    <text evidence="3">The sequence shown here is derived from an EMBL/GenBank/DDBJ whole genome shotgun (WGS) entry which is preliminary data.</text>
</comment>
<evidence type="ECO:0000256" key="1">
    <source>
        <dbReference type="ARBA" id="ARBA00022614"/>
    </source>
</evidence>
<protein>
    <submittedName>
        <fullName evidence="3">Uncharacterized protein</fullName>
    </submittedName>
</protein>
<reference evidence="4" key="2">
    <citation type="submission" date="2024-04" db="EMBL/GenBank/DDBJ databases">
        <authorList>
            <person name="Chen Y."/>
            <person name="Shah S."/>
            <person name="Dougan E. K."/>
            <person name="Thang M."/>
            <person name="Chan C."/>
        </authorList>
    </citation>
    <scope>NUCLEOTIDE SEQUENCE [LARGE SCALE GENOMIC DNA]</scope>
</reference>
<dbReference type="InterPro" id="IPR032675">
    <property type="entry name" value="LRR_dom_sf"/>
</dbReference>
<dbReference type="Proteomes" id="UP001152797">
    <property type="component" value="Unassembled WGS sequence"/>
</dbReference>
<reference evidence="3" key="1">
    <citation type="submission" date="2022-10" db="EMBL/GenBank/DDBJ databases">
        <authorList>
            <person name="Chen Y."/>
            <person name="Dougan E. K."/>
            <person name="Chan C."/>
            <person name="Rhodes N."/>
            <person name="Thang M."/>
        </authorList>
    </citation>
    <scope>NUCLEOTIDE SEQUENCE</scope>
</reference>
<name>A0A9P1DGS1_9DINO</name>
<dbReference type="InterPro" id="IPR001611">
    <property type="entry name" value="Leu-rich_rpt"/>
</dbReference>
<sequence>MLRVADTRCGLLQVIPVPPVQVILGAGPEQELPHFCSSAWAMTCFFDDEDEVQLSAPVLAKLVLYRNAIDSTSCLRQLPSLTQLDLGRNKLTELDDISEWTPLLQKAFLYENRLVRLQAG</sequence>